<dbReference type="Proteomes" id="UP000006701">
    <property type="component" value="Unassembled WGS sequence"/>
</dbReference>
<reference evidence="2 3" key="1">
    <citation type="journal article" date="2008" name="PLoS Genet.">
        <title>Genomic islands in the pathogenic filamentous fungus Aspergillus fumigatus.</title>
        <authorList>
            <person name="Fedorova N.D."/>
            <person name="Khaldi N."/>
            <person name="Joardar V.S."/>
            <person name="Maiti R."/>
            <person name="Amedeo P."/>
            <person name="Anderson M.J."/>
            <person name="Crabtree J."/>
            <person name="Silva J.C."/>
            <person name="Badger J.H."/>
            <person name="Albarraq A."/>
            <person name="Angiuoli S."/>
            <person name="Bussey H."/>
            <person name="Bowyer P."/>
            <person name="Cotty P.J."/>
            <person name="Dyer P.S."/>
            <person name="Egan A."/>
            <person name="Galens K."/>
            <person name="Fraser-Liggett C.M."/>
            <person name="Haas B.J."/>
            <person name="Inman J.M."/>
            <person name="Kent R."/>
            <person name="Lemieux S."/>
            <person name="Malavazi I."/>
            <person name="Orvis J."/>
            <person name="Roemer T."/>
            <person name="Ronning C.M."/>
            <person name="Sundaram J.P."/>
            <person name="Sutton G."/>
            <person name="Turner G."/>
            <person name="Venter J.C."/>
            <person name="White O.R."/>
            <person name="Whitty B.R."/>
            <person name="Youngman P."/>
            <person name="Wolfe K.H."/>
            <person name="Goldman G.H."/>
            <person name="Wortman J.R."/>
            <person name="Jiang B."/>
            <person name="Denning D.W."/>
            <person name="Nierman W.C."/>
        </authorList>
    </citation>
    <scope>NUCLEOTIDE SEQUENCE [LARGE SCALE GENOMIC DNA]</scope>
    <source>
        <strain evidence="3">ATCC 1007 / CBS 513.65 / DSM 816 / NCTC 3887 / NRRL 1</strain>
    </source>
</reference>
<dbReference type="GeneID" id="4706858"/>
<dbReference type="SMART" id="SM00332">
    <property type="entry name" value="PP2Cc"/>
    <property type="match status" value="1"/>
</dbReference>
<dbReference type="SUPFAM" id="SSF81606">
    <property type="entry name" value="PP2C-like"/>
    <property type="match status" value="1"/>
</dbReference>
<dbReference type="Pfam" id="PF00481">
    <property type="entry name" value="PP2C"/>
    <property type="match status" value="1"/>
</dbReference>
<dbReference type="AlphaFoldDB" id="A1CBW0"/>
<dbReference type="OMA" id="WDVMTYA"/>
<protein>
    <submittedName>
        <fullName evidence="2">Protein phosphatase, putative</fullName>
    </submittedName>
</protein>
<dbReference type="GO" id="GO:0004722">
    <property type="term" value="F:protein serine/threonine phosphatase activity"/>
    <property type="evidence" value="ECO:0007669"/>
    <property type="project" value="InterPro"/>
</dbReference>
<name>A1CBW0_ASPCL</name>
<dbReference type="RefSeq" id="XP_001274654.1">
    <property type="nucleotide sequence ID" value="XM_001274653.1"/>
</dbReference>
<dbReference type="InterPro" id="IPR036457">
    <property type="entry name" value="PPM-type-like_dom_sf"/>
</dbReference>
<evidence type="ECO:0000259" key="1">
    <source>
        <dbReference type="PROSITE" id="PS51746"/>
    </source>
</evidence>
<dbReference type="OrthoDB" id="659at2759"/>
<evidence type="ECO:0000313" key="3">
    <source>
        <dbReference type="Proteomes" id="UP000006701"/>
    </source>
</evidence>
<dbReference type="PROSITE" id="PS51746">
    <property type="entry name" value="PPM_2"/>
    <property type="match status" value="1"/>
</dbReference>
<dbReference type="VEuPathDB" id="FungiDB:ACLA_016740"/>
<dbReference type="InterPro" id="IPR015655">
    <property type="entry name" value="PP2C"/>
</dbReference>
<feature type="domain" description="PPM-type phosphatase" evidence="1">
    <location>
        <begin position="16"/>
        <end position="308"/>
    </location>
</feature>
<dbReference type="EMBL" id="DS027049">
    <property type="protein sequence ID" value="EAW13228.1"/>
    <property type="molecule type" value="Genomic_DNA"/>
</dbReference>
<dbReference type="CDD" id="cd00143">
    <property type="entry name" value="PP2Cc"/>
    <property type="match status" value="1"/>
</dbReference>
<evidence type="ECO:0000313" key="2">
    <source>
        <dbReference type="EMBL" id="EAW13228.1"/>
    </source>
</evidence>
<dbReference type="Gene3D" id="3.60.40.10">
    <property type="entry name" value="PPM-type phosphatase domain"/>
    <property type="match status" value="1"/>
</dbReference>
<dbReference type="HOGENOM" id="CLU_013173_1_4_1"/>
<gene>
    <name evidence="2" type="ORF">ACLA_016740</name>
</gene>
<dbReference type="PANTHER" id="PTHR47992">
    <property type="entry name" value="PROTEIN PHOSPHATASE"/>
    <property type="match status" value="1"/>
</dbReference>
<accession>A1CBW0</accession>
<dbReference type="STRING" id="344612.A1CBW0"/>
<sequence>MGSLTTSSPDKIILRSAGAASAQGSRPSQQDQYTLILPRQISTESGKNILCSAVYDGHVTADVAIHARENLPRFILDSPDLQTGQYENVIESATKQEEALLWKEFKGGNEVCGESGSTLAVCLLDLTDGVLVVGNLGDSHVLLCEQQTKKPWEVHRITKAHKPGSRTERSRIEEAGGVINQEFGSPRLGSLNMSRALGDLQYKEPLINAARPFSVEQEIAGFKAGQDQGDLLSRLPSIERRELSRDRQYVLLVTSDGVTDEMEDRAVLNRVIAHLGHGLEAREVAGKLVTEATNRPLSDNATCVCVVMDGNEVA</sequence>
<dbReference type="InterPro" id="IPR001932">
    <property type="entry name" value="PPM-type_phosphatase-like_dom"/>
</dbReference>
<keyword evidence="3" id="KW-1185">Reference proteome</keyword>
<dbReference type="KEGG" id="act:ACLA_016740"/>
<organism evidence="2 3">
    <name type="scientific">Aspergillus clavatus (strain ATCC 1007 / CBS 513.65 / DSM 816 / NCTC 3887 / NRRL 1 / QM 1276 / 107)</name>
    <dbReference type="NCBI Taxonomy" id="344612"/>
    <lineage>
        <taxon>Eukaryota</taxon>
        <taxon>Fungi</taxon>
        <taxon>Dikarya</taxon>
        <taxon>Ascomycota</taxon>
        <taxon>Pezizomycotina</taxon>
        <taxon>Eurotiomycetes</taxon>
        <taxon>Eurotiomycetidae</taxon>
        <taxon>Eurotiales</taxon>
        <taxon>Aspergillaceae</taxon>
        <taxon>Aspergillus</taxon>
        <taxon>Aspergillus subgen. Fumigati</taxon>
    </lineage>
</organism>
<proteinExistence type="predicted"/>
<dbReference type="eggNOG" id="KOG0698">
    <property type="taxonomic scope" value="Eukaryota"/>
</dbReference>